<dbReference type="InterPro" id="IPR001791">
    <property type="entry name" value="Laminin_G"/>
</dbReference>
<dbReference type="PROSITE" id="PS50025">
    <property type="entry name" value="LAM_G_DOMAIN"/>
    <property type="match status" value="1"/>
</dbReference>
<name>A0ABR1BX01_NECAM</name>
<feature type="region of interest" description="Disordered" evidence="2">
    <location>
        <begin position="981"/>
        <end position="1005"/>
    </location>
</feature>
<dbReference type="InterPro" id="IPR058815">
    <property type="entry name" value="ConA_BAM2-like"/>
</dbReference>
<keyword evidence="6" id="KW-1185">Reference proteome</keyword>
<proteinExistence type="predicted"/>
<dbReference type="InterPro" id="IPR013320">
    <property type="entry name" value="ConA-like_dom_sf"/>
</dbReference>
<keyword evidence="3" id="KW-0812">Transmembrane</keyword>
<sequence>MPPDIYRFVAIFLIFGTNSIGAIRPRRSCRHHYLANVDKTSVLPLRADDGVYNVVCRMPSTSDGHMEIITEIQSGLSKQHQIHERRSVNFQILDLNMLRDVVRWSDCEQTLTVRWDRPPTSNYGHFIVRSLLNESLDVVYIEGNTKAEYALRGPMAGIRHIFPVNWPQDTAATITASPLSCKQRIFVDDGCLFRTRVKVYLDSTNPTWSWEFAFRTHRSDQALFSLRTDSSESIQIRLERDFFLRIGSEKPSPVSQLSDGQWHTITLTSEAGDVYLTVDDLERIPVAEVRAYGLRLSAVEIEVDGEILLIDPSDTSENCELNDRRKAVGQSQFMQACSGCQCTVLNGIFDGFPAPSCAHNGEEAYRLLRDPDRLSFFYIPVSADTQHLKPLTRIGLTYKSEMDIGLLLFGFWQEEETKGRFQVYYKDRHLIGIYCENQGEEVCRGCSLSRIEGFGNDEWTRVAFFEAYGELSLVADKAVCTLSELGSTNNLSLAEVYSIPVLATESAIFVGGTFYEKKKPGVYLPNFEHKYFENTREKVPSLRGCLKDIFVDGKLTDLSSIHSQQMEHTLIDSGDETAYAIQVGCAECSPPCPAGVRCRPTEPRQLTFECDCSDIEEFWLGECRSTERLRPNPLVPLSTFYLDTPAPVLQLLPTKAALSKVWMKFSLPKKVDRESMVAEFNSHREMLFYVYVDPNGFGVHVHPSTHDHFETIVRERSTFPDDRVHLISVERKTPLGTRPTSRKFDLFIDGVNHEIPDVSKYVLNNITLRASEDSENFVVIHDMGLAYEFDEHHPFLHHSTNRLHQVDLQSMLLRHRSRALTDVTSTVDRFLWRKVTSPSQRPSPHGEVVTYTPDAHEPQQLLSASWVIYSLVLTTVLCLLLTVCLLIYCCILRSQRRRGSESSDRDRILRDSPDYSVKLRSNRTESESSYDGDGSIGTDDTDLNAYRDIPSHRVKIYRESMVSILVPGVDQPNEAIVKRMSSTERVASTPLLPPSPAPLVRVDDQ</sequence>
<dbReference type="Gene3D" id="2.60.120.200">
    <property type="match status" value="2"/>
</dbReference>
<gene>
    <name evidence="5" type="primary">Necator_chrI.g3514</name>
    <name evidence="5" type="ORF">RB195_007385</name>
</gene>
<evidence type="ECO:0000259" key="4">
    <source>
        <dbReference type="PROSITE" id="PS50025"/>
    </source>
</evidence>
<dbReference type="SUPFAM" id="SSF49899">
    <property type="entry name" value="Concanavalin A-like lectins/glucanases"/>
    <property type="match status" value="1"/>
</dbReference>
<evidence type="ECO:0000256" key="1">
    <source>
        <dbReference type="PROSITE-ProRule" id="PRU00122"/>
    </source>
</evidence>
<dbReference type="CDD" id="cd00110">
    <property type="entry name" value="LamG"/>
    <property type="match status" value="1"/>
</dbReference>
<evidence type="ECO:0000256" key="2">
    <source>
        <dbReference type="SAM" id="MobiDB-lite"/>
    </source>
</evidence>
<organism evidence="5 6">
    <name type="scientific">Necator americanus</name>
    <name type="common">Human hookworm</name>
    <dbReference type="NCBI Taxonomy" id="51031"/>
    <lineage>
        <taxon>Eukaryota</taxon>
        <taxon>Metazoa</taxon>
        <taxon>Ecdysozoa</taxon>
        <taxon>Nematoda</taxon>
        <taxon>Chromadorea</taxon>
        <taxon>Rhabditida</taxon>
        <taxon>Rhabditina</taxon>
        <taxon>Rhabditomorpha</taxon>
        <taxon>Strongyloidea</taxon>
        <taxon>Ancylostomatidae</taxon>
        <taxon>Bunostominae</taxon>
        <taxon>Necator</taxon>
    </lineage>
</organism>
<reference evidence="5 6" key="1">
    <citation type="submission" date="2023-08" db="EMBL/GenBank/DDBJ databases">
        <title>A Necator americanus chromosomal reference genome.</title>
        <authorList>
            <person name="Ilik V."/>
            <person name="Petrzelkova K.J."/>
            <person name="Pardy F."/>
            <person name="Fuh T."/>
            <person name="Niatou-Singa F.S."/>
            <person name="Gouil Q."/>
            <person name="Baker L."/>
            <person name="Ritchie M.E."/>
            <person name="Jex A.R."/>
            <person name="Gazzola D."/>
            <person name="Li H."/>
            <person name="Toshio Fujiwara R."/>
            <person name="Zhan B."/>
            <person name="Aroian R.V."/>
            <person name="Pafco B."/>
            <person name="Schwarz E.M."/>
        </authorList>
    </citation>
    <scope>NUCLEOTIDE SEQUENCE [LARGE SCALE GENOMIC DNA]</scope>
    <source>
        <strain evidence="5 6">Aroian</strain>
        <tissue evidence="5">Whole animal</tissue>
    </source>
</reference>
<dbReference type="Proteomes" id="UP001303046">
    <property type="component" value="Unassembled WGS sequence"/>
</dbReference>
<comment type="caution">
    <text evidence="1">Lacks conserved residue(s) required for the propagation of feature annotation.</text>
</comment>
<accession>A0ABR1BX01</accession>
<feature type="domain" description="Laminin G" evidence="4">
    <location>
        <begin position="366"/>
        <end position="585"/>
    </location>
</feature>
<dbReference type="Pfam" id="PF26430">
    <property type="entry name" value="ConA_BAM2"/>
    <property type="match status" value="1"/>
</dbReference>
<keyword evidence="3" id="KW-1133">Transmembrane helix</keyword>
<keyword evidence="3" id="KW-0472">Membrane</keyword>
<feature type="transmembrane region" description="Helical" evidence="3">
    <location>
        <begin position="866"/>
        <end position="891"/>
    </location>
</feature>
<evidence type="ECO:0000313" key="5">
    <source>
        <dbReference type="EMBL" id="KAK6730882.1"/>
    </source>
</evidence>
<comment type="caution">
    <text evidence="5">The sequence shown here is derived from an EMBL/GenBank/DDBJ whole genome shotgun (WGS) entry which is preliminary data.</text>
</comment>
<feature type="compositionally biased region" description="Low complexity" evidence="2">
    <location>
        <begin position="929"/>
        <end position="938"/>
    </location>
</feature>
<evidence type="ECO:0000256" key="3">
    <source>
        <dbReference type="SAM" id="Phobius"/>
    </source>
</evidence>
<dbReference type="EMBL" id="JAVFWL010000001">
    <property type="protein sequence ID" value="KAK6730882.1"/>
    <property type="molecule type" value="Genomic_DNA"/>
</dbReference>
<evidence type="ECO:0000313" key="6">
    <source>
        <dbReference type="Proteomes" id="UP001303046"/>
    </source>
</evidence>
<protein>
    <recommendedName>
        <fullName evidence="4">Laminin G domain-containing protein</fullName>
    </recommendedName>
</protein>
<feature type="region of interest" description="Disordered" evidence="2">
    <location>
        <begin position="918"/>
        <end position="943"/>
    </location>
</feature>